<dbReference type="PROSITE" id="PS50011">
    <property type="entry name" value="PROTEIN_KINASE_DOM"/>
    <property type="match status" value="1"/>
</dbReference>
<dbReference type="GO" id="GO:0004674">
    <property type="term" value="F:protein serine/threonine kinase activity"/>
    <property type="evidence" value="ECO:0007669"/>
    <property type="project" value="InterPro"/>
</dbReference>
<dbReference type="PROSITE" id="PS00108">
    <property type="entry name" value="PROTEIN_KINASE_ST"/>
    <property type="match status" value="1"/>
</dbReference>
<keyword evidence="3" id="KW-0812">Transmembrane</keyword>
<dbReference type="GO" id="GO:0005524">
    <property type="term" value="F:ATP binding"/>
    <property type="evidence" value="ECO:0007669"/>
    <property type="project" value="UniProtKB-KW"/>
</dbReference>
<feature type="transmembrane region" description="Helical" evidence="3">
    <location>
        <begin position="51"/>
        <end position="68"/>
    </location>
</feature>
<name>A0A0U3HD34_9CREN</name>
<evidence type="ECO:0000256" key="3">
    <source>
        <dbReference type="SAM" id="Phobius"/>
    </source>
</evidence>
<feature type="transmembrane region" description="Helical" evidence="3">
    <location>
        <begin position="27"/>
        <end position="46"/>
    </location>
</feature>
<dbReference type="InterPro" id="IPR008271">
    <property type="entry name" value="Ser/Thr_kinase_AS"/>
</dbReference>
<dbReference type="Gene3D" id="1.10.510.10">
    <property type="entry name" value="Transferase(Phosphotransferase) domain 1"/>
    <property type="match status" value="1"/>
</dbReference>
<keyword evidence="2" id="KW-0067">ATP-binding</keyword>
<dbReference type="AlphaFoldDB" id="A0A0U3HD34"/>
<evidence type="ECO:0000313" key="8">
    <source>
        <dbReference type="Proteomes" id="UP000065473"/>
    </source>
</evidence>
<dbReference type="EMBL" id="CP013694">
    <property type="protein sequence ID" value="ALU28716.1"/>
    <property type="molecule type" value="Genomic_DNA"/>
</dbReference>
<dbReference type="OMA" id="WINKEIY"/>
<feature type="transmembrane region" description="Helical" evidence="3">
    <location>
        <begin position="99"/>
        <end position="124"/>
    </location>
</feature>
<dbReference type="PANTHER" id="PTHR24348">
    <property type="entry name" value="SERINE/THREONINE-PROTEIN KINASE UNC-51-RELATED"/>
    <property type="match status" value="1"/>
</dbReference>
<keyword evidence="1" id="KW-0547">Nucleotide-binding</keyword>
<accession>A0A0U3HD34</accession>
<dbReference type="InterPro" id="IPR017441">
    <property type="entry name" value="Protein_kinase_ATP_BS"/>
</dbReference>
<dbReference type="InterPro" id="IPR045269">
    <property type="entry name" value="Atg1-like"/>
</dbReference>
<dbReference type="RefSeq" id="WP_011277900.1">
    <property type="nucleotide sequence ID" value="NZ_BHWZ01000002.1"/>
</dbReference>
<evidence type="ECO:0000313" key="6">
    <source>
        <dbReference type="EMBL" id="ALU31434.1"/>
    </source>
</evidence>
<evidence type="ECO:0000256" key="2">
    <source>
        <dbReference type="ARBA" id="ARBA00022840"/>
    </source>
</evidence>
<dbReference type="PROSITE" id="PS00107">
    <property type="entry name" value="PROTEIN_KINASE_ATP"/>
    <property type="match status" value="1"/>
</dbReference>
<dbReference type="SUPFAM" id="SSF56112">
    <property type="entry name" value="Protein kinase-like (PK-like)"/>
    <property type="match status" value="1"/>
</dbReference>
<feature type="transmembrane region" description="Helical" evidence="3">
    <location>
        <begin position="5"/>
        <end position="21"/>
    </location>
</feature>
<dbReference type="Pfam" id="PF00069">
    <property type="entry name" value="Pkinase"/>
    <property type="match status" value="1"/>
</dbReference>
<dbReference type="GeneID" id="14551550"/>
<evidence type="ECO:0000313" key="5">
    <source>
        <dbReference type="EMBL" id="ALU28716.1"/>
    </source>
</evidence>
<evidence type="ECO:0000259" key="4">
    <source>
        <dbReference type="PROSITE" id="PS50011"/>
    </source>
</evidence>
<dbReference type="PANTHER" id="PTHR24348:SF70">
    <property type="entry name" value="PROTEIN KINASE DOMAIN CONTAINING PROTEIN"/>
    <property type="match status" value="1"/>
</dbReference>
<protein>
    <recommendedName>
        <fullName evidence="4">Protein kinase domain-containing protein</fullName>
    </recommendedName>
</protein>
<dbReference type="CDD" id="cd14014">
    <property type="entry name" value="STKc_PknB_like"/>
    <property type="match status" value="1"/>
</dbReference>
<dbReference type="PaxDb" id="1435377-SUSAZ_04825"/>
<dbReference type="Proteomes" id="UP000065473">
    <property type="component" value="Chromosome"/>
</dbReference>
<dbReference type="OrthoDB" id="41005at2157"/>
<dbReference type="InterPro" id="IPR000719">
    <property type="entry name" value="Prot_kinase_dom"/>
</dbReference>
<dbReference type="InterPro" id="IPR011009">
    <property type="entry name" value="Kinase-like_dom_sf"/>
</dbReference>
<dbReference type="GO" id="GO:0005737">
    <property type="term" value="C:cytoplasm"/>
    <property type="evidence" value="ECO:0007669"/>
    <property type="project" value="TreeGrafter"/>
</dbReference>
<feature type="transmembrane region" description="Helical" evidence="3">
    <location>
        <begin position="74"/>
        <end position="92"/>
    </location>
</feature>
<evidence type="ECO:0000313" key="7">
    <source>
        <dbReference type="Proteomes" id="UP000060043"/>
    </source>
</evidence>
<proteinExistence type="predicted"/>
<dbReference type="Gene3D" id="3.30.200.20">
    <property type="entry name" value="Phosphorylase Kinase, domain 1"/>
    <property type="match status" value="1"/>
</dbReference>
<sequence length="633" mass="70247">MNRRLLVSSAITLVILPIFYYELKFSPAYVGIIALGIILSFISAFIKRVSIIAGIFIVAISLVFSVQGQTGNYSLFNIPYLGLVLPFLLGLPGIAIPEVWGIVCIIGGFISSLVFPTIQLPIYLATLTSLAYFNLSGRGYPTTIVVKGLPKGAEWSIEINGTLQKERGNKVTIKEKSADYLLCPQLVENTYYLPDVVSGKIRKGQTVVIKFKKSDNIPFDKYPHCISVFRISGLPTGINSKLNVNGQEYDITEGQQLVVPALNEQYLKWKVEEVTVGDVIFKPVTDSGIVKRGSTVTINFKSLYKPTPKQKVSLPSLNNWDPKIWINKEIYGYKVIDVVGQGGNGYVVKAERESKYYAIKILSPENLSKSSFDTLFKESENLKELSKNDKIVSIYGIYADSNYINSIIKGNAEAYFNYPPAIIMEFMDGGTIADLINEIRSSPYFQYIVKAIIREVGLALKYLHKRGYVHLDVKPRNIFLSVIPPKDEKLLLDQISSRGIIKLGDLGSAVRVGEKITQATPAYSPPEQIEAVITGKGAQPSMDNYALGVTAYYLLTGNVSPITKYVERAVDLYLQNKFNDALEEIDNSKKVLEGFKPSLPINTLPELNRVIQGTILSDPTKRLTSDDIVQILS</sequence>
<dbReference type="SMART" id="SM00220">
    <property type="entry name" value="S_TKc"/>
    <property type="match status" value="1"/>
</dbReference>
<evidence type="ECO:0000256" key="1">
    <source>
        <dbReference type="ARBA" id="ARBA00022741"/>
    </source>
</evidence>
<feature type="domain" description="Protein kinase" evidence="4">
    <location>
        <begin position="333"/>
        <end position="633"/>
    </location>
</feature>
<dbReference type="EMBL" id="CP013695">
    <property type="protein sequence ID" value="ALU31434.1"/>
    <property type="molecule type" value="Genomic_DNA"/>
</dbReference>
<reference evidence="7 8" key="1">
    <citation type="submission" date="2015-12" db="EMBL/GenBank/DDBJ databases">
        <title>A stable core within a dynamic pangenome in Sulfolobus acidocaldarius.</title>
        <authorList>
            <person name="Anderson R."/>
            <person name="Kouris A."/>
            <person name="Seward C."/>
            <person name="Campbell K."/>
            <person name="Whitaker R."/>
        </authorList>
    </citation>
    <scope>NUCLEOTIDE SEQUENCE [LARGE SCALE GENOMIC DNA]</scope>
    <source>
        <strain evidence="5 8">GG12-C01-09</strain>
        <strain evidence="6 7">NG05B_CO5_07</strain>
    </source>
</reference>
<dbReference type="STRING" id="1435377.SUSAZ_04825"/>
<dbReference type="SMR" id="A0A0U3HD34"/>
<gene>
    <name evidence="5" type="ORF">ATY89_01255</name>
    <name evidence="6" type="ORF">ATZ20_04290</name>
</gene>
<dbReference type="Proteomes" id="UP000060043">
    <property type="component" value="Chromosome"/>
</dbReference>
<keyword evidence="3" id="KW-0472">Membrane</keyword>
<organism evidence="5 8">
    <name type="scientific">Sulfolobus acidocaldarius</name>
    <dbReference type="NCBI Taxonomy" id="2285"/>
    <lineage>
        <taxon>Archaea</taxon>
        <taxon>Thermoproteota</taxon>
        <taxon>Thermoprotei</taxon>
        <taxon>Sulfolobales</taxon>
        <taxon>Sulfolobaceae</taxon>
        <taxon>Sulfolobus</taxon>
    </lineage>
</organism>
<keyword evidence="3" id="KW-1133">Transmembrane helix</keyword>